<dbReference type="PANTHER" id="PTHR11228:SF7">
    <property type="entry name" value="PQQA PEPTIDE CYCLASE"/>
    <property type="match status" value="1"/>
</dbReference>
<dbReference type="GO" id="GO:0051536">
    <property type="term" value="F:iron-sulfur cluster binding"/>
    <property type="evidence" value="ECO:0007669"/>
    <property type="project" value="UniProtKB-KW"/>
</dbReference>
<feature type="domain" description="Radical SAM core" evidence="5">
    <location>
        <begin position="97"/>
        <end position="279"/>
    </location>
</feature>
<dbReference type="InterPro" id="IPR058240">
    <property type="entry name" value="rSAM_sf"/>
</dbReference>
<dbReference type="GO" id="GO:0003824">
    <property type="term" value="F:catalytic activity"/>
    <property type="evidence" value="ECO:0007669"/>
    <property type="project" value="InterPro"/>
</dbReference>
<evidence type="ECO:0000259" key="5">
    <source>
        <dbReference type="Pfam" id="PF04055"/>
    </source>
</evidence>
<dbReference type="SFLD" id="SFLDG01067">
    <property type="entry name" value="SPASM/twitch_domain_containing"/>
    <property type="match status" value="1"/>
</dbReference>
<dbReference type="InterPro" id="IPR013785">
    <property type="entry name" value="Aldolase_TIM"/>
</dbReference>
<keyword evidence="2" id="KW-0479">Metal-binding</keyword>
<dbReference type="EMBL" id="UINC01001612">
    <property type="protein sequence ID" value="SUZ84900.1"/>
    <property type="molecule type" value="Genomic_DNA"/>
</dbReference>
<evidence type="ECO:0000313" key="6">
    <source>
        <dbReference type="EMBL" id="SUZ84900.1"/>
    </source>
</evidence>
<protein>
    <recommendedName>
        <fullName evidence="5">Radical SAM core domain-containing protein</fullName>
    </recommendedName>
</protein>
<evidence type="ECO:0000256" key="2">
    <source>
        <dbReference type="ARBA" id="ARBA00022723"/>
    </source>
</evidence>
<dbReference type="PANTHER" id="PTHR11228">
    <property type="entry name" value="RADICAL SAM DOMAIN PROTEIN"/>
    <property type="match status" value="1"/>
</dbReference>
<accession>A0A381R0B7</accession>
<dbReference type="AlphaFoldDB" id="A0A381R0B7"/>
<dbReference type="SFLD" id="SFLDS00029">
    <property type="entry name" value="Radical_SAM"/>
    <property type="match status" value="1"/>
</dbReference>
<keyword evidence="1" id="KW-0949">S-adenosyl-L-methionine</keyword>
<organism evidence="6">
    <name type="scientific">marine metagenome</name>
    <dbReference type="NCBI Taxonomy" id="408172"/>
    <lineage>
        <taxon>unclassified sequences</taxon>
        <taxon>metagenomes</taxon>
        <taxon>ecological metagenomes</taxon>
    </lineage>
</organism>
<evidence type="ECO:0000256" key="3">
    <source>
        <dbReference type="ARBA" id="ARBA00023004"/>
    </source>
</evidence>
<gene>
    <name evidence="6" type="ORF">METZ01_LOCUS37754</name>
</gene>
<name>A0A381R0B7_9ZZZZ</name>
<dbReference type="NCBIfam" id="NF033640">
    <property type="entry name" value="N_Twi_rSAM"/>
    <property type="match status" value="1"/>
</dbReference>
<dbReference type="SUPFAM" id="SSF102114">
    <property type="entry name" value="Radical SAM enzymes"/>
    <property type="match status" value="1"/>
</dbReference>
<dbReference type="InterPro" id="IPR007197">
    <property type="entry name" value="rSAM"/>
</dbReference>
<dbReference type="Pfam" id="PF04055">
    <property type="entry name" value="Radical_SAM"/>
    <property type="match status" value="1"/>
</dbReference>
<dbReference type="GO" id="GO:0046872">
    <property type="term" value="F:metal ion binding"/>
    <property type="evidence" value="ECO:0007669"/>
    <property type="project" value="UniProtKB-KW"/>
</dbReference>
<dbReference type="InterPro" id="IPR050377">
    <property type="entry name" value="Radical_SAM_PqqE_MftC-like"/>
</dbReference>
<evidence type="ECO:0000256" key="4">
    <source>
        <dbReference type="ARBA" id="ARBA00023014"/>
    </source>
</evidence>
<dbReference type="Gene3D" id="3.20.20.70">
    <property type="entry name" value="Aldolase class I"/>
    <property type="match status" value="1"/>
</dbReference>
<keyword evidence="4" id="KW-0411">Iron-sulfur</keyword>
<keyword evidence="3" id="KW-0408">Iron</keyword>
<evidence type="ECO:0000256" key="1">
    <source>
        <dbReference type="ARBA" id="ARBA00022691"/>
    </source>
</evidence>
<dbReference type="CDD" id="cd01335">
    <property type="entry name" value="Radical_SAM"/>
    <property type="match status" value="1"/>
</dbReference>
<reference evidence="6" key="1">
    <citation type="submission" date="2018-05" db="EMBL/GenBank/DDBJ databases">
        <authorList>
            <person name="Lanie J.A."/>
            <person name="Ng W.-L."/>
            <person name="Kazmierczak K.M."/>
            <person name="Andrzejewski T.M."/>
            <person name="Davidsen T.M."/>
            <person name="Wayne K.J."/>
            <person name="Tettelin H."/>
            <person name="Glass J.I."/>
            <person name="Rusch D."/>
            <person name="Podicherti R."/>
            <person name="Tsui H.-C.T."/>
            <person name="Winkler M.E."/>
        </authorList>
    </citation>
    <scope>NUCLEOTIDE SEQUENCE</scope>
</reference>
<sequence>MVRFNGDITPDGVYTKRYGNVLKTPLKDVLDSFTASYTKDSIRMDILPPECEQCPRKEAVVGHSRRLFFRDILNPMLEGKDYDYSKNFHDIYFLEFNMSNICNLKCRMCNGISSSTWIKEELKLDALSKDYMRPVDNPEFGYTNLSEEIVDRLFETPEVFTNLAYLSIKGGEPYMEPANKKVFKKLIDMGIAKNITLDVTTNGTIVDEEFHELAHQFGHTKWTVSIEGTGKLYQYIRGGEHFTIEQLTENLKSFEQFDRVIIAVTVQTYNIAHLHKIKDWYREVCKSNYSIYFNNVVATPPYLNPRVLPDNILKKIKFKLPNINYIQDPKLASQLKTFINFTKDLDKIRNTNILEVCPEFSSLFE</sequence>
<proteinExistence type="predicted"/>